<dbReference type="Proteomes" id="UP000254792">
    <property type="component" value="Chromosome"/>
</dbReference>
<sequence>MVKDLLIIGSGPTGLYAWKFANNLSLSGTIIEANYEVGGQANLAYPEKTIHNLPGISEIKAKDFVRNMLDDANNDNSKIELKTNTSVVEVIKVKTPDDFKFHFLVKFSDHCQATYKSILVCEGLGQYQSIRLVDDDWENIHYVVKNKEDFNNKKVVIFGGGDSAIDWAKNLSPNANVTLIHRREEFRGPIDSIKDDVEILTPFEFKEIRKTDGKKVKSIVVANNGLEKEVKFDECLVQFGAVIKPHPLKGLNLDRNDLNKIIVDLEMSTSVPGVFAAGDAVIYPTKKRNLIFGFQEAVTALSKIEMMINHKKIANKGW</sequence>
<comment type="subunit">
    <text evidence="5">Homodimer.</text>
</comment>
<dbReference type="InterPro" id="IPR022890">
    <property type="entry name" value="Fd--NADP_Rdtase_type_2"/>
</dbReference>
<keyword evidence="1 5" id="KW-0285">Flavoprotein</keyword>
<keyword evidence="3 5" id="KW-0521">NADP</keyword>
<accession>A0A345Z2K7</accession>
<dbReference type="SUPFAM" id="SSF51905">
    <property type="entry name" value="FAD/NAD(P)-binding domain"/>
    <property type="match status" value="1"/>
</dbReference>
<evidence type="ECO:0000256" key="1">
    <source>
        <dbReference type="ARBA" id="ARBA00022630"/>
    </source>
</evidence>
<reference evidence="7 8" key="1">
    <citation type="submission" date="2018-07" db="EMBL/GenBank/DDBJ databases">
        <title>Complete genome sequence of Spiroplasma alleghenense PLHS-1 (ATCC 51752).</title>
        <authorList>
            <person name="Chou L."/>
            <person name="Lee T.-Y."/>
            <person name="Tsai Y.-M."/>
            <person name="Kuo C.-H."/>
        </authorList>
    </citation>
    <scope>NUCLEOTIDE SEQUENCE [LARGE SCALE GENOMIC DNA]</scope>
    <source>
        <strain evidence="7 8">PLHS-1</strain>
    </source>
</reference>
<evidence type="ECO:0000256" key="3">
    <source>
        <dbReference type="ARBA" id="ARBA00022857"/>
    </source>
</evidence>
<dbReference type="PANTHER" id="PTHR48105">
    <property type="entry name" value="THIOREDOXIN REDUCTASE 1-RELATED-RELATED"/>
    <property type="match status" value="1"/>
</dbReference>
<dbReference type="KEGG" id="salx:SALLE_v1c01600"/>
<dbReference type="Pfam" id="PF07992">
    <property type="entry name" value="Pyr_redox_2"/>
    <property type="match status" value="1"/>
</dbReference>
<dbReference type="AlphaFoldDB" id="A0A345Z2K7"/>
<dbReference type="RefSeq" id="WP_115557758.1">
    <property type="nucleotide sequence ID" value="NZ_CP031376.1"/>
</dbReference>
<keyword evidence="8" id="KW-1185">Reference proteome</keyword>
<comment type="catalytic activity">
    <reaction evidence="5">
        <text>2 reduced [2Fe-2S]-[ferredoxin] + NADP(+) + H(+) = 2 oxidized [2Fe-2S]-[ferredoxin] + NADPH</text>
        <dbReference type="Rhea" id="RHEA:20125"/>
        <dbReference type="Rhea" id="RHEA-COMP:10000"/>
        <dbReference type="Rhea" id="RHEA-COMP:10001"/>
        <dbReference type="ChEBI" id="CHEBI:15378"/>
        <dbReference type="ChEBI" id="CHEBI:33737"/>
        <dbReference type="ChEBI" id="CHEBI:33738"/>
        <dbReference type="ChEBI" id="CHEBI:57783"/>
        <dbReference type="ChEBI" id="CHEBI:58349"/>
        <dbReference type="EC" id="1.18.1.2"/>
    </reaction>
</comment>
<feature type="domain" description="FAD/NAD(P)-binding" evidence="6">
    <location>
        <begin position="4"/>
        <end position="291"/>
    </location>
</feature>
<comment type="caution">
    <text evidence="5">Lacks conserved residue(s) required for the propagation of feature annotation.</text>
</comment>
<evidence type="ECO:0000256" key="5">
    <source>
        <dbReference type="HAMAP-Rule" id="MF_01685"/>
    </source>
</evidence>
<evidence type="ECO:0000256" key="4">
    <source>
        <dbReference type="ARBA" id="ARBA00023002"/>
    </source>
</evidence>
<comment type="cofactor">
    <cofactor evidence="5">
        <name>FAD</name>
        <dbReference type="ChEBI" id="CHEBI:57692"/>
    </cofactor>
    <text evidence="5">Binds 1 FAD per subunit.</text>
</comment>
<dbReference type="InterPro" id="IPR036188">
    <property type="entry name" value="FAD/NAD-bd_sf"/>
</dbReference>
<dbReference type="GO" id="GO:0050661">
    <property type="term" value="F:NADP binding"/>
    <property type="evidence" value="ECO:0007669"/>
    <property type="project" value="UniProtKB-UniRule"/>
</dbReference>
<evidence type="ECO:0000259" key="6">
    <source>
        <dbReference type="Pfam" id="PF07992"/>
    </source>
</evidence>
<dbReference type="InterPro" id="IPR023753">
    <property type="entry name" value="FAD/NAD-binding_dom"/>
</dbReference>
<feature type="binding site" evidence="5">
    <location>
        <position position="45"/>
    </location>
    <ligand>
        <name>FAD</name>
        <dbReference type="ChEBI" id="CHEBI:57692"/>
    </ligand>
</feature>
<name>A0A345Z2K7_9MOLU</name>
<dbReference type="InterPro" id="IPR050097">
    <property type="entry name" value="Ferredoxin-NADP_redctase_2"/>
</dbReference>
<dbReference type="OrthoDB" id="9806179at2"/>
<dbReference type="EC" id="1.18.1.2" evidence="5"/>
<keyword evidence="2 5" id="KW-0274">FAD</keyword>
<dbReference type="GO" id="GO:0004324">
    <property type="term" value="F:ferredoxin-NADP+ reductase activity"/>
    <property type="evidence" value="ECO:0007669"/>
    <property type="project" value="UniProtKB-UniRule"/>
</dbReference>
<dbReference type="PRINTS" id="PR00368">
    <property type="entry name" value="FADPNR"/>
</dbReference>
<organism evidence="7 8">
    <name type="scientific">Spiroplasma alleghenense</name>
    <dbReference type="NCBI Taxonomy" id="216931"/>
    <lineage>
        <taxon>Bacteria</taxon>
        <taxon>Bacillati</taxon>
        <taxon>Mycoplasmatota</taxon>
        <taxon>Mollicutes</taxon>
        <taxon>Entomoplasmatales</taxon>
        <taxon>Spiroplasmataceae</taxon>
        <taxon>Spiroplasma</taxon>
    </lineage>
</organism>
<dbReference type="EMBL" id="CP031376">
    <property type="protein sequence ID" value="AXK50836.1"/>
    <property type="molecule type" value="Genomic_DNA"/>
</dbReference>
<dbReference type="GO" id="GO:0050660">
    <property type="term" value="F:flavin adenine dinucleotide binding"/>
    <property type="evidence" value="ECO:0007669"/>
    <property type="project" value="UniProtKB-UniRule"/>
</dbReference>
<dbReference type="PRINTS" id="PR00469">
    <property type="entry name" value="PNDRDTASEII"/>
</dbReference>
<protein>
    <recommendedName>
        <fullName evidence="5">Ferredoxin--NADP reductase</fullName>
        <shortName evidence="5">FNR</shortName>
        <shortName evidence="5">Fd-NADP(+) reductase</shortName>
        <ecNumber evidence="5">1.18.1.2</ecNumber>
    </recommendedName>
</protein>
<dbReference type="Gene3D" id="3.50.50.60">
    <property type="entry name" value="FAD/NAD(P)-binding domain"/>
    <property type="match status" value="2"/>
</dbReference>
<feature type="binding site" evidence="5">
    <location>
        <position position="40"/>
    </location>
    <ligand>
        <name>FAD</name>
        <dbReference type="ChEBI" id="CHEBI:57692"/>
    </ligand>
</feature>
<dbReference type="HAMAP" id="MF_01685">
    <property type="entry name" value="FENR2"/>
    <property type="match status" value="1"/>
</dbReference>
<evidence type="ECO:0000313" key="8">
    <source>
        <dbReference type="Proteomes" id="UP000254792"/>
    </source>
</evidence>
<comment type="similarity">
    <text evidence="5">Belongs to the ferredoxin--NADP reductase type 2 family.</text>
</comment>
<evidence type="ECO:0000313" key="7">
    <source>
        <dbReference type="EMBL" id="AXK50836.1"/>
    </source>
</evidence>
<evidence type="ECO:0000256" key="2">
    <source>
        <dbReference type="ARBA" id="ARBA00022827"/>
    </source>
</evidence>
<gene>
    <name evidence="7" type="primary">trxB</name>
    <name evidence="7" type="ORF">SALLE_v1c01600</name>
</gene>
<feature type="binding site" evidence="5">
    <location>
        <position position="279"/>
    </location>
    <ligand>
        <name>FAD</name>
        <dbReference type="ChEBI" id="CHEBI:57692"/>
    </ligand>
</feature>
<feature type="binding site" evidence="5">
    <location>
        <position position="32"/>
    </location>
    <ligand>
        <name>FAD</name>
        <dbReference type="ChEBI" id="CHEBI:57692"/>
    </ligand>
</feature>
<proteinExistence type="inferred from homology"/>
<keyword evidence="4 5" id="KW-0560">Oxidoreductase</keyword>
<feature type="binding site" evidence="5">
    <location>
        <position position="13"/>
    </location>
    <ligand>
        <name>FAD</name>
        <dbReference type="ChEBI" id="CHEBI:57692"/>
    </ligand>
</feature>